<evidence type="ECO:0000313" key="1">
    <source>
        <dbReference type="EMBL" id="BBX07193.1"/>
    </source>
</evidence>
<dbReference type="KEGG" id="maic:MAIC_19960"/>
<keyword evidence="2" id="KW-1185">Reference proteome</keyword>
<dbReference type="AlphaFoldDB" id="A0AAD1HMY0"/>
<organism evidence="1 2">
    <name type="scientific">Mycolicibacterium aichiense</name>
    <dbReference type="NCBI Taxonomy" id="1799"/>
    <lineage>
        <taxon>Bacteria</taxon>
        <taxon>Bacillati</taxon>
        <taxon>Actinomycetota</taxon>
        <taxon>Actinomycetes</taxon>
        <taxon>Mycobacteriales</taxon>
        <taxon>Mycobacteriaceae</taxon>
        <taxon>Mycolicibacterium</taxon>
    </lineage>
</organism>
<evidence type="ECO:0008006" key="3">
    <source>
        <dbReference type="Google" id="ProtNLM"/>
    </source>
</evidence>
<protein>
    <recommendedName>
        <fullName evidence="3">SCP-2 sterol transfer family protein</fullName>
    </recommendedName>
</protein>
<name>A0AAD1HMY0_9MYCO</name>
<dbReference type="EMBL" id="AP022561">
    <property type="protein sequence ID" value="BBX07193.1"/>
    <property type="molecule type" value="Genomic_DNA"/>
</dbReference>
<reference evidence="1 2" key="1">
    <citation type="journal article" date="2019" name="Emerg. Microbes Infect.">
        <title>Comprehensive subspecies identification of 175 nontuberculous mycobacteria species based on 7547 genomic profiles.</title>
        <authorList>
            <person name="Matsumoto Y."/>
            <person name="Kinjo T."/>
            <person name="Motooka D."/>
            <person name="Nabeya D."/>
            <person name="Jung N."/>
            <person name="Uechi K."/>
            <person name="Horii T."/>
            <person name="Iida T."/>
            <person name="Fujita J."/>
            <person name="Nakamura S."/>
        </authorList>
    </citation>
    <scope>NUCLEOTIDE SEQUENCE [LARGE SCALE GENOMIC DNA]</scope>
    <source>
        <strain evidence="1 2">JCM 6376</strain>
    </source>
</reference>
<dbReference type="Proteomes" id="UP000467327">
    <property type="component" value="Chromosome"/>
</dbReference>
<accession>A0AAD1HMY0</accession>
<evidence type="ECO:0000313" key="2">
    <source>
        <dbReference type="Proteomes" id="UP000467327"/>
    </source>
</evidence>
<sequence length="123" mass="12894">MDHLAVDVPASYRLLVAELGPLIVELDVGDDIFSVHAGGERFEVSDGRAQSAGVRVRTSRTAILDLIDAKVGLDDAVEAGVVSVHGCLDDVERAHDTLRAYIHGAVRAASVPGLLSELRAGAP</sequence>
<gene>
    <name evidence="1" type="ORF">MAIC_19960</name>
</gene>
<proteinExistence type="predicted"/>